<sequence>MLVVHYDGKSHNYNNFYDQYINLEDLYAEIKLLGE</sequence>
<dbReference type="PATRIC" id="fig|1268837.3.peg.427"/>
<keyword evidence="2" id="KW-1185">Reference proteome</keyword>
<evidence type="ECO:0000313" key="2">
    <source>
        <dbReference type="Proteomes" id="UP000033736"/>
    </source>
</evidence>
<comment type="caution">
    <text evidence="1">The sequence shown here is derived from an EMBL/GenBank/DDBJ whole genome shotgun (WGS) entry which is preliminary data.</text>
</comment>
<protein>
    <submittedName>
        <fullName evidence="1">ABC transporter, ATP-binding domain protein</fullName>
    </submittedName>
</protein>
<keyword evidence="1" id="KW-0547">Nucleotide-binding</keyword>
<name>A0A0F3RH49_9RICK</name>
<organism evidence="1 2">
    <name type="scientific">Rickettsia argasii T170-B</name>
    <dbReference type="NCBI Taxonomy" id="1268837"/>
    <lineage>
        <taxon>Bacteria</taxon>
        <taxon>Pseudomonadati</taxon>
        <taxon>Pseudomonadota</taxon>
        <taxon>Alphaproteobacteria</taxon>
        <taxon>Rickettsiales</taxon>
        <taxon>Rickettsiaceae</taxon>
        <taxon>Rickettsieae</taxon>
        <taxon>Rickettsia</taxon>
        <taxon>spotted fever group</taxon>
    </lineage>
</organism>
<gene>
    <name evidence="1" type="ORF">RAT170B_0413</name>
</gene>
<proteinExistence type="predicted"/>
<dbReference type="EMBL" id="LAOQ01000001">
    <property type="protein sequence ID" value="KJW05593.1"/>
    <property type="molecule type" value="Genomic_DNA"/>
</dbReference>
<dbReference type="Proteomes" id="UP000033736">
    <property type="component" value="Unassembled WGS sequence"/>
</dbReference>
<reference evidence="1 2" key="1">
    <citation type="submission" date="2015-01" db="EMBL/GenBank/DDBJ databases">
        <title>Genome Sequencing of Rickettsiales /home/snadendla/prok_pipe/test/illegal_ec_num.txt.</title>
        <authorList>
            <person name="Daugherty S.C."/>
            <person name="Su Q."/>
            <person name="Abolude K."/>
            <person name="Beier-Sexton M."/>
            <person name="Carlyon J.A."/>
            <person name="Carter R."/>
            <person name="Day N.P."/>
            <person name="Dumler S.J."/>
            <person name="Dyachenko V."/>
            <person name="Godinez A."/>
            <person name="Kurtti T.J."/>
            <person name="Lichay M."/>
            <person name="Mullins K.E."/>
            <person name="Ott S."/>
            <person name="Pappas-Brown V."/>
            <person name="Paris D.H."/>
            <person name="Patel P."/>
            <person name="Richards A.L."/>
            <person name="Sadzewicz L."/>
            <person name="Sears K."/>
            <person name="Seidman D."/>
            <person name="Sengamalay N."/>
            <person name="Stenos J."/>
            <person name="Tallon L.J."/>
            <person name="Vincent G."/>
            <person name="Fraser C.M."/>
            <person name="Munderloh U."/>
            <person name="Dunning-Hotopp J.C."/>
        </authorList>
    </citation>
    <scope>NUCLEOTIDE SEQUENCE [LARGE SCALE GENOMIC DNA]</scope>
    <source>
        <strain evidence="1 2">T170-B</strain>
    </source>
</reference>
<accession>A0A0F3RH49</accession>
<evidence type="ECO:0000313" key="1">
    <source>
        <dbReference type="EMBL" id="KJW05593.1"/>
    </source>
</evidence>
<dbReference type="AlphaFoldDB" id="A0A0F3RH49"/>
<dbReference type="RefSeq" id="WP_045805453.1">
    <property type="nucleotide sequence ID" value="NZ_LAOQ01000001.1"/>
</dbReference>
<dbReference type="GO" id="GO:0005524">
    <property type="term" value="F:ATP binding"/>
    <property type="evidence" value="ECO:0007669"/>
    <property type="project" value="UniProtKB-KW"/>
</dbReference>
<keyword evidence="1" id="KW-0067">ATP-binding</keyword>